<keyword evidence="1" id="KW-0812">Transmembrane</keyword>
<feature type="transmembrane region" description="Helical" evidence="1">
    <location>
        <begin position="28"/>
        <end position="46"/>
    </location>
</feature>
<keyword evidence="1" id="KW-0472">Membrane</keyword>
<proteinExistence type="predicted"/>
<sequence length="48" mass="5646">MSLQDWRMLKKKSAVLQKSIEKQVGVELYQILMSFIIAIFRVMTLSEN</sequence>
<evidence type="ECO:0000256" key="1">
    <source>
        <dbReference type="SAM" id="Phobius"/>
    </source>
</evidence>
<reference evidence="2" key="1">
    <citation type="submission" date="2019-03" db="EMBL/GenBank/DDBJ databases">
        <title>Single cell metagenomics reveals metabolic interactions within the superorganism composed of flagellate Streblomastix strix and complex community of Bacteroidetes bacteria on its surface.</title>
        <authorList>
            <person name="Treitli S.C."/>
            <person name="Kolisko M."/>
            <person name="Husnik F."/>
            <person name="Keeling P."/>
            <person name="Hampl V."/>
        </authorList>
    </citation>
    <scope>NUCLEOTIDE SEQUENCE</scope>
    <source>
        <strain evidence="2">STM</strain>
    </source>
</reference>
<keyword evidence="1" id="KW-1133">Transmembrane helix</keyword>
<evidence type="ECO:0000313" key="2">
    <source>
        <dbReference type="EMBL" id="KAA6325605.1"/>
    </source>
</evidence>
<dbReference type="AlphaFoldDB" id="A0A5J4QW95"/>
<dbReference type="EMBL" id="SNRY01002329">
    <property type="protein sequence ID" value="KAA6325605.1"/>
    <property type="molecule type" value="Genomic_DNA"/>
</dbReference>
<comment type="caution">
    <text evidence="2">The sequence shown here is derived from an EMBL/GenBank/DDBJ whole genome shotgun (WGS) entry which is preliminary data.</text>
</comment>
<gene>
    <name evidence="2" type="ORF">EZS27_025203</name>
</gene>
<protein>
    <submittedName>
        <fullName evidence="2">Uncharacterized protein</fullName>
    </submittedName>
</protein>
<name>A0A5J4QW95_9ZZZZ</name>
<organism evidence="2">
    <name type="scientific">termite gut metagenome</name>
    <dbReference type="NCBI Taxonomy" id="433724"/>
    <lineage>
        <taxon>unclassified sequences</taxon>
        <taxon>metagenomes</taxon>
        <taxon>organismal metagenomes</taxon>
    </lineage>
</organism>
<accession>A0A5J4QW95</accession>